<keyword evidence="1" id="KW-0506">mRNA capping</keyword>
<protein>
    <recommendedName>
        <fullName evidence="1">Cap-specific mRNA (nucleoside-2'-O-)-methyltransferase 1</fullName>
        <ecNumber evidence="1">2.1.1.57</ecNumber>
    </recommendedName>
    <alternativeName>
        <fullName evidence="1">Cap1 2'O-ribose methyltransferase 1</fullName>
    </alternativeName>
</protein>
<proteinExistence type="predicted"/>
<dbReference type="OrthoDB" id="10251234at2759"/>
<gene>
    <name evidence="4" type="ORF">HPB48_020617</name>
</gene>
<feature type="compositionally biased region" description="Basic and acidic residues" evidence="2">
    <location>
        <begin position="117"/>
        <end position="129"/>
    </location>
</feature>
<dbReference type="SMART" id="SM00443">
    <property type="entry name" value="G_patch"/>
    <property type="match status" value="1"/>
</dbReference>
<accession>A0A9J6GK40</accession>
<feature type="compositionally biased region" description="Acidic residues" evidence="2">
    <location>
        <begin position="67"/>
        <end position="83"/>
    </location>
</feature>
<dbReference type="EC" id="2.1.1.57" evidence="1"/>
<keyword evidence="1" id="KW-0808">Transferase</keyword>
<reference evidence="4 5" key="1">
    <citation type="journal article" date="2020" name="Cell">
        <title>Large-Scale Comparative Analyses of Tick Genomes Elucidate Their Genetic Diversity and Vector Capacities.</title>
        <authorList>
            <consortium name="Tick Genome and Microbiome Consortium (TIGMIC)"/>
            <person name="Jia N."/>
            <person name="Wang J."/>
            <person name="Shi W."/>
            <person name="Du L."/>
            <person name="Sun Y."/>
            <person name="Zhan W."/>
            <person name="Jiang J.F."/>
            <person name="Wang Q."/>
            <person name="Zhang B."/>
            <person name="Ji P."/>
            <person name="Bell-Sakyi L."/>
            <person name="Cui X.M."/>
            <person name="Yuan T.T."/>
            <person name="Jiang B.G."/>
            <person name="Yang W.F."/>
            <person name="Lam T.T."/>
            <person name="Chang Q.C."/>
            <person name="Ding S.J."/>
            <person name="Wang X.J."/>
            <person name="Zhu J.G."/>
            <person name="Ruan X.D."/>
            <person name="Zhao L."/>
            <person name="Wei J.T."/>
            <person name="Ye R.Z."/>
            <person name="Que T.C."/>
            <person name="Du C.H."/>
            <person name="Zhou Y.H."/>
            <person name="Cheng J.X."/>
            <person name="Dai P.F."/>
            <person name="Guo W.B."/>
            <person name="Han X.H."/>
            <person name="Huang E.J."/>
            <person name="Li L.F."/>
            <person name="Wei W."/>
            <person name="Gao Y.C."/>
            <person name="Liu J.Z."/>
            <person name="Shao H.Z."/>
            <person name="Wang X."/>
            <person name="Wang C.C."/>
            <person name="Yang T.C."/>
            <person name="Huo Q.B."/>
            <person name="Li W."/>
            <person name="Chen H.Y."/>
            <person name="Chen S.E."/>
            <person name="Zhou L.G."/>
            <person name="Ni X.B."/>
            <person name="Tian J.H."/>
            <person name="Sheng Y."/>
            <person name="Liu T."/>
            <person name="Pan Y.S."/>
            <person name="Xia L.Y."/>
            <person name="Li J."/>
            <person name="Zhao F."/>
            <person name="Cao W.C."/>
        </authorList>
    </citation>
    <scope>NUCLEOTIDE SEQUENCE [LARGE SCALE GENOMIC DNA]</scope>
    <source>
        <strain evidence="4">HaeL-2018</strain>
    </source>
</reference>
<dbReference type="GO" id="GO:0003676">
    <property type="term" value="F:nucleic acid binding"/>
    <property type="evidence" value="ECO:0007669"/>
    <property type="project" value="UniProtKB-UniRule"/>
</dbReference>
<evidence type="ECO:0000313" key="5">
    <source>
        <dbReference type="Proteomes" id="UP000821853"/>
    </source>
</evidence>
<evidence type="ECO:0000313" key="4">
    <source>
        <dbReference type="EMBL" id="KAH9374816.1"/>
    </source>
</evidence>
<feature type="domain" description="G-patch" evidence="3">
    <location>
        <begin position="136"/>
        <end position="182"/>
    </location>
</feature>
<dbReference type="GO" id="GO:0005634">
    <property type="term" value="C:nucleus"/>
    <property type="evidence" value="ECO:0007669"/>
    <property type="project" value="UniProtKB-SubCell"/>
</dbReference>
<dbReference type="GO" id="GO:0032259">
    <property type="term" value="P:methylation"/>
    <property type="evidence" value="ECO:0007669"/>
    <property type="project" value="UniProtKB-KW"/>
</dbReference>
<dbReference type="VEuPathDB" id="VectorBase:HLOH_044733"/>
<keyword evidence="1" id="KW-0489">Methyltransferase</keyword>
<keyword evidence="1" id="KW-0539">Nucleus</keyword>
<keyword evidence="5" id="KW-1185">Reference proteome</keyword>
<dbReference type="GO" id="GO:0005737">
    <property type="term" value="C:cytoplasm"/>
    <property type="evidence" value="ECO:0007669"/>
    <property type="project" value="TreeGrafter"/>
</dbReference>
<dbReference type="Proteomes" id="UP000821853">
    <property type="component" value="Chromosome 5"/>
</dbReference>
<feature type="region of interest" description="Disordered" evidence="2">
    <location>
        <begin position="1"/>
        <end position="129"/>
    </location>
</feature>
<feature type="region of interest" description="Disordered" evidence="2">
    <location>
        <begin position="150"/>
        <end position="181"/>
    </location>
</feature>
<evidence type="ECO:0000256" key="1">
    <source>
        <dbReference type="RuleBase" id="RU368012"/>
    </source>
</evidence>
<dbReference type="Pfam" id="PF01585">
    <property type="entry name" value="G-patch"/>
    <property type="match status" value="1"/>
</dbReference>
<dbReference type="GO" id="GO:0016556">
    <property type="term" value="P:mRNA modification"/>
    <property type="evidence" value="ECO:0007669"/>
    <property type="project" value="UniProtKB-UniRule"/>
</dbReference>
<feature type="compositionally biased region" description="Acidic residues" evidence="2">
    <location>
        <begin position="90"/>
        <end position="100"/>
    </location>
</feature>
<organism evidence="4 5">
    <name type="scientific">Haemaphysalis longicornis</name>
    <name type="common">Bush tick</name>
    <dbReference type="NCBI Taxonomy" id="44386"/>
    <lineage>
        <taxon>Eukaryota</taxon>
        <taxon>Metazoa</taxon>
        <taxon>Ecdysozoa</taxon>
        <taxon>Arthropoda</taxon>
        <taxon>Chelicerata</taxon>
        <taxon>Arachnida</taxon>
        <taxon>Acari</taxon>
        <taxon>Parasitiformes</taxon>
        <taxon>Ixodida</taxon>
        <taxon>Ixodoidea</taxon>
        <taxon>Ixodidae</taxon>
        <taxon>Haemaphysalinae</taxon>
        <taxon>Haemaphysalis</taxon>
    </lineage>
</organism>
<dbReference type="InterPro" id="IPR050851">
    <property type="entry name" value="mRNA_Cap_2O-Ribose_MeTrfase"/>
</dbReference>
<dbReference type="PANTHER" id="PTHR16121:SF0">
    <property type="entry name" value="CAP-SPECIFIC MRNA (NUCLEOSIDE-2'-O-)-METHYLTRANSFERASE 1"/>
    <property type="match status" value="1"/>
</dbReference>
<feature type="compositionally biased region" description="Basic residues" evidence="2">
    <location>
        <begin position="1"/>
        <end position="12"/>
    </location>
</feature>
<comment type="subcellular location">
    <subcellularLocation>
        <location evidence="1">Nucleus</location>
    </subcellularLocation>
</comment>
<comment type="caution">
    <text evidence="4">The sequence shown here is derived from an EMBL/GenBank/DDBJ whole genome shotgun (WGS) entry which is preliminary data.</text>
</comment>
<sequence>MPLLWGKKKQTTKNRAFDRKFPYFPADTSEDDTDNDHDSPRKAPAFRAAQAPKKRPETYSMPKLCGDEDEEEEEDDDEEEEEEQGAKGQEEEEDEEESNTDEGGSGNDASATKFQRFSHESTAKDEVKTELPMGNYSSVSKKLMASMGFTPGSGLGKQGQGMRDIIPTSKQRGRRGLGLSMEGLEPRSDITWDFSDEKIDVVEPLDWIPECQEDPPTIKTLREWTLEGKVMTAPFVEPLALLLSLRNAS</sequence>
<comment type="function">
    <text evidence="1">S-adenosyl-L-methionine-dependent methyltransferase that mediates RNA cap1 2'-O-ribose methylation to the 5'-cap structure of RNAs. Methylates the ribose of the first nucleotide of a m(7)GpppG-capped mRNA to produce m(7)GpppNmp (cap1).</text>
</comment>
<evidence type="ECO:0000259" key="3">
    <source>
        <dbReference type="PROSITE" id="PS50174"/>
    </source>
</evidence>
<dbReference type="GO" id="GO:0004483">
    <property type="term" value="F:methyltransferase cap1 activity"/>
    <property type="evidence" value="ECO:0007669"/>
    <property type="project" value="UniProtKB-UniRule"/>
</dbReference>
<name>A0A9J6GK40_HAELO</name>
<comment type="catalytic activity">
    <reaction evidence="1">
        <text>a 5'-end (N(7)-methyl 5'-triphosphoguanosine)-ribonucleoside in mRNA + S-adenosyl-L-methionine = a 5'-end (N(7)-methyl 5'-triphosphoguanosine)-(2'-O-methyl-ribonucleoside) in mRNA + S-adenosyl-L-homocysteine + H(+)</text>
        <dbReference type="Rhea" id="RHEA:67020"/>
        <dbReference type="Rhea" id="RHEA-COMP:17167"/>
        <dbReference type="Rhea" id="RHEA-COMP:17168"/>
        <dbReference type="ChEBI" id="CHEBI:15378"/>
        <dbReference type="ChEBI" id="CHEBI:57856"/>
        <dbReference type="ChEBI" id="CHEBI:59789"/>
        <dbReference type="ChEBI" id="CHEBI:156461"/>
        <dbReference type="ChEBI" id="CHEBI:167609"/>
        <dbReference type="EC" id="2.1.1.57"/>
    </reaction>
</comment>
<dbReference type="PANTHER" id="PTHR16121">
    <property type="entry name" value="CAP-SPECIFIC MRNA (NUCLEOSIDE-2'-O-)-METHYLTRANSFERASE 1-RELATED"/>
    <property type="match status" value="1"/>
</dbReference>
<evidence type="ECO:0000256" key="2">
    <source>
        <dbReference type="SAM" id="MobiDB-lite"/>
    </source>
</evidence>
<dbReference type="PROSITE" id="PS50174">
    <property type="entry name" value="G_PATCH"/>
    <property type="match status" value="1"/>
</dbReference>
<dbReference type="EMBL" id="JABSTR010000007">
    <property type="protein sequence ID" value="KAH9374816.1"/>
    <property type="molecule type" value="Genomic_DNA"/>
</dbReference>
<dbReference type="GO" id="GO:0006370">
    <property type="term" value="P:7-methylguanosine mRNA capping"/>
    <property type="evidence" value="ECO:0007669"/>
    <property type="project" value="UniProtKB-UniRule"/>
</dbReference>
<keyword evidence="1" id="KW-0507">mRNA processing</keyword>
<dbReference type="AlphaFoldDB" id="A0A9J6GK40"/>
<keyword evidence="1" id="KW-0949">S-adenosyl-L-methionine</keyword>
<dbReference type="InterPro" id="IPR000467">
    <property type="entry name" value="G_patch_dom"/>
</dbReference>